<comment type="caution">
    <text evidence="2">The sequence shown here is derived from an EMBL/GenBank/DDBJ whole genome shotgun (WGS) entry which is preliminary data.</text>
</comment>
<dbReference type="CDD" id="cd14738">
    <property type="entry name" value="PAAR_2"/>
    <property type="match status" value="1"/>
</dbReference>
<reference evidence="2 3" key="1">
    <citation type="submission" date="2020-03" db="EMBL/GenBank/DDBJ databases">
        <title>Genomic Encyclopedia of Type Strains, Phase IV (KMG-IV): sequencing the most valuable type-strain genomes for metagenomic binning, comparative biology and taxonomic classification.</title>
        <authorList>
            <person name="Goeker M."/>
        </authorList>
    </citation>
    <scope>NUCLEOTIDE SEQUENCE [LARGE SCALE GENOMIC DNA]</scope>
    <source>
        <strain evidence="2 3">DSM 102865</strain>
    </source>
</reference>
<evidence type="ECO:0000313" key="2">
    <source>
        <dbReference type="EMBL" id="NIJ54700.1"/>
    </source>
</evidence>
<accession>A0ABX0UST4</accession>
<protein>
    <submittedName>
        <fullName evidence="2">Zn-binding protein involved in type VI secretion</fullName>
    </submittedName>
</protein>
<feature type="region of interest" description="Disordered" evidence="1">
    <location>
        <begin position="1"/>
        <end position="46"/>
    </location>
</feature>
<dbReference type="InterPro" id="IPR008727">
    <property type="entry name" value="PAAR_motif"/>
</dbReference>
<evidence type="ECO:0000313" key="3">
    <source>
        <dbReference type="Proteomes" id="UP001179181"/>
    </source>
</evidence>
<evidence type="ECO:0000256" key="1">
    <source>
        <dbReference type="SAM" id="MobiDB-lite"/>
    </source>
</evidence>
<name>A0ABX0UST4_9BACT</name>
<keyword evidence="3" id="KW-1185">Reference proteome</keyword>
<proteinExistence type="predicted"/>
<dbReference type="EMBL" id="JAASQJ010000004">
    <property type="protein sequence ID" value="NIJ54700.1"/>
    <property type="molecule type" value="Genomic_DNA"/>
</dbReference>
<organism evidence="2 3">
    <name type="scientific">Dyadobacter arcticus</name>
    <dbReference type="NCBI Taxonomy" id="1078754"/>
    <lineage>
        <taxon>Bacteria</taxon>
        <taxon>Pseudomonadati</taxon>
        <taxon>Bacteroidota</taxon>
        <taxon>Cytophagia</taxon>
        <taxon>Cytophagales</taxon>
        <taxon>Spirosomataceae</taxon>
        <taxon>Dyadobacter</taxon>
    </lineage>
</organism>
<gene>
    <name evidence="2" type="ORF">FHS68_003887</name>
</gene>
<sequence length="104" mass="10563">MMPAAARFVDTHVCPRPITGSSPPVPHGPGKVLSPGSPDVNIGKSPALREGDALVCPLEPAMKNSVKKGSAKVNINGMPAARVGDPTEHGGQLFSGFLTVIIGG</sequence>
<dbReference type="Proteomes" id="UP001179181">
    <property type="component" value="Unassembled WGS sequence"/>
</dbReference>
<dbReference type="RefSeq" id="WP_310588603.1">
    <property type="nucleotide sequence ID" value="NZ_JAASQJ010000004.1"/>
</dbReference>
<dbReference type="Gene3D" id="2.60.200.60">
    <property type="match status" value="1"/>
</dbReference>
<dbReference type="Pfam" id="PF05488">
    <property type="entry name" value="PAAR_motif"/>
    <property type="match status" value="1"/>
</dbReference>